<dbReference type="PANTHER" id="PTHR10775:SF158">
    <property type="entry name" value="TNP2-LIKE TRANSPOSON PROTEIN"/>
    <property type="match status" value="1"/>
</dbReference>
<evidence type="ECO:0000313" key="2">
    <source>
        <dbReference type="EMBL" id="RDX89554.1"/>
    </source>
</evidence>
<protein>
    <recommendedName>
        <fullName evidence="4">DUF4216 domain-containing protein</fullName>
    </recommendedName>
</protein>
<evidence type="ECO:0000313" key="3">
    <source>
        <dbReference type="Proteomes" id="UP000257109"/>
    </source>
</evidence>
<comment type="caution">
    <text evidence="2">The sequence shown here is derived from an EMBL/GenBank/DDBJ whole genome shotgun (WGS) entry which is preliminary data.</text>
</comment>
<keyword evidence="1" id="KW-0732">Signal</keyword>
<dbReference type="Pfam" id="PF02992">
    <property type="entry name" value="Transposase_21"/>
    <property type="match status" value="1"/>
</dbReference>
<sequence>MFALALQQMTLIHIEALVIAIVYGKKMSGNNIDVYLQPLIKELNELWTKGVETCESSLKELFRMRAALMWTISDFPGLCTLSRWNTYIDYACPTFNFDTFPCRLRCSKKWCFMGHRKSLERGYKFRLMKKHFDGTIEERDAAKLLFVLEILKQLDGINVTFESNVESNVKGKRNHEEDVPKQQKKKSIFFNLPYWKDNLLLVDEIKYLARGLMTIARRYIACNINAYKLEPWDEIKVQVGEHEEDDPYIEALQAQMVYYVDDEVNIGWSVVVHMMPRDLYDMGEVGEDVRFES</sequence>
<dbReference type="OrthoDB" id="1729475at2759"/>
<feature type="signal peptide" evidence="1">
    <location>
        <begin position="1"/>
        <end position="24"/>
    </location>
</feature>
<reference evidence="2" key="1">
    <citation type="submission" date="2018-05" db="EMBL/GenBank/DDBJ databases">
        <title>Draft genome of Mucuna pruriens seed.</title>
        <authorList>
            <person name="Nnadi N.E."/>
            <person name="Vos R."/>
            <person name="Hasami M.H."/>
            <person name="Devisetty U.K."/>
            <person name="Aguiy J.C."/>
        </authorList>
    </citation>
    <scope>NUCLEOTIDE SEQUENCE [LARGE SCALE GENOMIC DNA]</scope>
    <source>
        <strain evidence="2">JCA_2017</strain>
    </source>
</reference>
<organism evidence="2 3">
    <name type="scientific">Mucuna pruriens</name>
    <name type="common">Velvet bean</name>
    <name type="synonym">Dolichos pruriens</name>
    <dbReference type="NCBI Taxonomy" id="157652"/>
    <lineage>
        <taxon>Eukaryota</taxon>
        <taxon>Viridiplantae</taxon>
        <taxon>Streptophyta</taxon>
        <taxon>Embryophyta</taxon>
        <taxon>Tracheophyta</taxon>
        <taxon>Spermatophyta</taxon>
        <taxon>Magnoliopsida</taxon>
        <taxon>eudicotyledons</taxon>
        <taxon>Gunneridae</taxon>
        <taxon>Pentapetalae</taxon>
        <taxon>rosids</taxon>
        <taxon>fabids</taxon>
        <taxon>Fabales</taxon>
        <taxon>Fabaceae</taxon>
        <taxon>Papilionoideae</taxon>
        <taxon>50 kb inversion clade</taxon>
        <taxon>NPAAA clade</taxon>
        <taxon>indigoferoid/millettioid clade</taxon>
        <taxon>Phaseoleae</taxon>
        <taxon>Mucuna</taxon>
    </lineage>
</organism>
<accession>A0A371GG85</accession>
<feature type="non-terminal residue" evidence="2">
    <location>
        <position position="1"/>
    </location>
</feature>
<dbReference type="InterPro" id="IPR004242">
    <property type="entry name" value="Transposase_21"/>
</dbReference>
<dbReference type="PANTHER" id="PTHR10775">
    <property type="entry name" value="OS08G0208400 PROTEIN"/>
    <property type="match status" value="1"/>
</dbReference>
<dbReference type="Proteomes" id="UP000257109">
    <property type="component" value="Unassembled WGS sequence"/>
</dbReference>
<name>A0A371GG85_MUCPR</name>
<gene>
    <name evidence="2" type="ORF">CR513_28706</name>
</gene>
<dbReference type="EMBL" id="QJKJ01005638">
    <property type="protein sequence ID" value="RDX89554.1"/>
    <property type="molecule type" value="Genomic_DNA"/>
</dbReference>
<proteinExistence type="predicted"/>
<evidence type="ECO:0000256" key="1">
    <source>
        <dbReference type="SAM" id="SignalP"/>
    </source>
</evidence>
<keyword evidence="3" id="KW-1185">Reference proteome</keyword>
<evidence type="ECO:0008006" key="4">
    <source>
        <dbReference type="Google" id="ProtNLM"/>
    </source>
</evidence>
<feature type="chain" id="PRO_5016587982" description="DUF4216 domain-containing protein" evidence="1">
    <location>
        <begin position="25"/>
        <end position="293"/>
    </location>
</feature>
<dbReference type="AlphaFoldDB" id="A0A371GG85"/>